<feature type="domain" description="Reverse transcriptase" evidence="1">
    <location>
        <begin position="1"/>
        <end position="282"/>
    </location>
</feature>
<proteinExistence type="predicted"/>
<dbReference type="InterPro" id="IPR000477">
    <property type="entry name" value="RT_dom"/>
</dbReference>
<dbReference type="PROSITE" id="PS50878">
    <property type="entry name" value="RT_POL"/>
    <property type="match status" value="1"/>
</dbReference>
<dbReference type="InterPro" id="IPR051083">
    <property type="entry name" value="GrpII_Intron_Splice-Mob/Def"/>
</dbReference>
<organism evidence="2 3">
    <name type="scientific">Candidatus Yanofskybacteria bacterium RIFCSPHIGHO2_02_FULL_39_10</name>
    <dbReference type="NCBI Taxonomy" id="1802674"/>
    <lineage>
        <taxon>Bacteria</taxon>
        <taxon>Candidatus Yanofskyibacteriota</taxon>
    </lineage>
</organism>
<dbReference type="AlphaFoldDB" id="A0A1F8F753"/>
<gene>
    <name evidence="2" type="ORF">A3C61_03650</name>
</gene>
<dbReference type="PANTHER" id="PTHR34047">
    <property type="entry name" value="NUCLEAR INTRON MATURASE 1, MITOCHONDRIAL-RELATED"/>
    <property type="match status" value="1"/>
</dbReference>
<evidence type="ECO:0000313" key="3">
    <source>
        <dbReference type="Proteomes" id="UP000178908"/>
    </source>
</evidence>
<dbReference type="Proteomes" id="UP000178908">
    <property type="component" value="Unassembled WGS sequence"/>
</dbReference>
<accession>A0A1F8F753</accession>
<dbReference type="SUPFAM" id="SSF56672">
    <property type="entry name" value="DNA/RNA polymerases"/>
    <property type="match status" value="1"/>
</dbReference>
<dbReference type="CDD" id="cd01651">
    <property type="entry name" value="RT_G2_intron"/>
    <property type="match status" value="1"/>
</dbReference>
<name>A0A1F8F753_9BACT</name>
<sequence>MVVKIYKTIFNNIISLENLFSAWDKFKNDKKNKRDVMRFEWKLEENIFQLHRDLKSKKYRHGSYGAFYIHDPKQRHIHKATVGDRILHHAIFFVVNPVFEPTFIAHSFSCRIGKGTHKGVDSFASMLSSGSRNNSRNCFVLKCDIKKFFDAIDHNILLGIIQKRIKDKDTLWLLEEVVESFGSSQSNIFQRKGVPIGNLTSQLFANIYLNEFDQFIKHDLKIKHYCRYTDDFVIIFDNQSYLAELIPKIKSFLTMDLQLELHPKKVSIRKFRQGIDFLGYVTLPHHRALRSKTKHRIFKKLEVRIREYHSGVISRQTLEQSLQSYLGVLIHADTHQLTQQLKNQFWFWLNE</sequence>
<dbReference type="Pfam" id="PF00078">
    <property type="entry name" value="RVT_1"/>
    <property type="match status" value="1"/>
</dbReference>
<dbReference type="PANTHER" id="PTHR34047:SF8">
    <property type="entry name" value="PROTEIN YKFC"/>
    <property type="match status" value="1"/>
</dbReference>
<reference evidence="2 3" key="1">
    <citation type="journal article" date="2016" name="Nat. Commun.">
        <title>Thousands of microbial genomes shed light on interconnected biogeochemical processes in an aquifer system.</title>
        <authorList>
            <person name="Anantharaman K."/>
            <person name="Brown C.T."/>
            <person name="Hug L.A."/>
            <person name="Sharon I."/>
            <person name="Castelle C.J."/>
            <person name="Probst A.J."/>
            <person name="Thomas B.C."/>
            <person name="Singh A."/>
            <person name="Wilkins M.J."/>
            <person name="Karaoz U."/>
            <person name="Brodie E.L."/>
            <person name="Williams K.H."/>
            <person name="Hubbard S.S."/>
            <person name="Banfield J.F."/>
        </authorList>
    </citation>
    <scope>NUCLEOTIDE SEQUENCE [LARGE SCALE GENOMIC DNA]</scope>
</reference>
<evidence type="ECO:0000313" key="2">
    <source>
        <dbReference type="EMBL" id="OGN08390.1"/>
    </source>
</evidence>
<protein>
    <recommendedName>
        <fullName evidence="1">Reverse transcriptase domain-containing protein</fullName>
    </recommendedName>
</protein>
<dbReference type="InterPro" id="IPR043502">
    <property type="entry name" value="DNA/RNA_pol_sf"/>
</dbReference>
<evidence type="ECO:0000259" key="1">
    <source>
        <dbReference type="PROSITE" id="PS50878"/>
    </source>
</evidence>
<dbReference type="EMBL" id="MGJO01000051">
    <property type="protein sequence ID" value="OGN08390.1"/>
    <property type="molecule type" value="Genomic_DNA"/>
</dbReference>
<comment type="caution">
    <text evidence="2">The sequence shown here is derived from an EMBL/GenBank/DDBJ whole genome shotgun (WGS) entry which is preliminary data.</text>
</comment>